<sequence length="485" mass="52879">MLRLLTPGLLFLGLASCVTNPVSGTPDLVFMSEAQEISLGRQNDPKIRQQYGVYNDPKLQAYVQRVGERLAKQSHRPHLKYTFTVLDGDEVNAFALPGGYIYITRGILAYIQNEAELAAVLGHEIGHVTARHGVNQYTAAMAAQIGAGVLSAVVPQLGNQIGQELINILGNALLSGYGREHELQADRLGAEYIARNGYDPDAVIGVVGILKNQEEFEKKRAAAENREPHVYHGVFASHPSADDRLQQAVAEAQKFKTGATTKVAREDFLKQLDGTVFGDSPREGVRRGSSFYHRDLNFAVDFPAGWKIVNQPKSVSGVSPNQGALLDLSTADIGKTANPREFMTARLKLGDLTREGAVEGTKLPSHTAVSYINTPFGKRNARVSVVYLSPRAYVFHGTTKAPEELDKIDPLFLATAKSLRPLNAQEKKLAEGLLIKVRKAAAGETFAGLARKSPLTSYSESILRLINARFPEGEPRPGDFIKVIE</sequence>
<gene>
    <name evidence="8" type="ORF">A2V91_01315</name>
</gene>
<evidence type="ECO:0000256" key="5">
    <source>
        <dbReference type="ARBA" id="ARBA00022833"/>
    </source>
</evidence>
<dbReference type="InterPro" id="IPR001915">
    <property type="entry name" value="Peptidase_M48"/>
</dbReference>
<organism evidence="8 9">
    <name type="scientific">Candidatus Muproteobacteria bacterium RBG_16_64_10</name>
    <dbReference type="NCBI Taxonomy" id="1817757"/>
    <lineage>
        <taxon>Bacteria</taxon>
        <taxon>Pseudomonadati</taxon>
        <taxon>Pseudomonadota</taxon>
        <taxon>Candidatus Muproteobacteria</taxon>
    </lineage>
</organism>
<accession>A0A1F6T717</accession>
<keyword evidence="2" id="KW-0645">Protease</keyword>
<dbReference type="GO" id="GO:0004222">
    <property type="term" value="F:metalloendopeptidase activity"/>
    <property type="evidence" value="ECO:0007669"/>
    <property type="project" value="InterPro"/>
</dbReference>
<dbReference type="Proteomes" id="UP000179334">
    <property type="component" value="Unassembled WGS sequence"/>
</dbReference>
<dbReference type="PROSITE" id="PS51257">
    <property type="entry name" value="PROKAR_LIPOPROTEIN"/>
    <property type="match status" value="1"/>
</dbReference>
<protein>
    <recommendedName>
        <fullName evidence="7">Peptidase M48 domain-containing protein</fullName>
    </recommendedName>
</protein>
<reference evidence="8 9" key="1">
    <citation type="journal article" date="2016" name="Nat. Commun.">
        <title>Thousands of microbial genomes shed light on interconnected biogeochemical processes in an aquifer system.</title>
        <authorList>
            <person name="Anantharaman K."/>
            <person name="Brown C.T."/>
            <person name="Hug L.A."/>
            <person name="Sharon I."/>
            <person name="Castelle C.J."/>
            <person name="Probst A.J."/>
            <person name="Thomas B.C."/>
            <person name="Singh A."/>
            <person name="Wilkins M.J."/>
            <person name="Karaoz U."/>
            <person name="Brodie E.L."/>
            <person name="Williams K.H."/>
            <person name="Hubbard S.S."/>
            <person name="Banfield J.F."/>
        </authorList>
    </citation>
    <scope>NUCLEOTIDE SEQUENCE [LARGE SCALE GENOMIC DNA]</scope>
</reference>
<dbReference type="CDD" id="cd07333">
    <property type="entry name" value="M48C_bepA_like"/>
    <property type="match status" value="1"/>
</dbReference>
<dbReference type="GO" id="GO:0016020">
    <property type="term" value="C:membrane"/>
    <property type="evidence" value="ECO:0007669"/>
    <property type="project" value="TreeGrafter"/>
</dbReference>
<dbReference type="PANTHER" id="PTHR22726">
    <property type="entry name" value="METALLOENDOPEPTIDASE OMA1"/>
    <property type="match status" value="1"/>
</dbReference>
<dbReference type="PANTHER" id="PTHR22726:SF24">
    <property type="entry name" value="M48 FAMILY METALLOPEPTIDASE"/>
    <property type="match status" value="1"/>
</dbReference>
<evidence type="ECO:0000259" key="7">
    <source>
        <dbReference type="Pfam" id="PF01435"/>
    </source>
</evidence>
<name>A0A1F6T717_9PROT</name>
<feature type="domain" description="Peptidase M48" evidence="7">
    <location>
        <begin position="57"/>
        <end position="249"/>
    </location>
</feature>
<keyword evidence="6" id="KW-0482">Metalloprotease</keyword>
<dbReference type="GO" id="GO:0046872">
    <property type="term" value="F:metal ion binding"/>
    <property type="evidence" value="ECO:0007669"/>
    <property type="project" value="UniProtKB-KW"/>
</dbReference>
<evidence type="ECO:0000313" key="9">
    <source>
        <dbReference type="Proteomes" id="UP000179334"/>
    </source>
</evidence>
<evidence type="ECO:0000256" key="1">
    <source>
        <dbReference type="ARBA" id="ARBA00001947"/>
    </source>
</evidence>
<dbReference type="AlphaFoldDB" id="A0A1F6T717"/>
<evidence type="ECO:0000256" key="6">
    <source>
        <dbReference type="ARBA" id="ARBA00023049"/>
    </source>
</evidence>
<evidence type="ECO:0000256" key="2">
    <source>
        <dbReference type="ARBA" id="ARBA00022670"/>
    </source>
</evidence>
<evidence type="ECO:0000313" key="8">
    <source>
        <dbReference type="EMBL" id="OGI40918.1"/>
    </source>
</evidence>
<dbReference type="EMBL" id="MFSR01000011">
    <property type="protein sequence ID" value="OGI40918.1"/>
    <property type="molecule type" value="Genomic_DNA"/>
</dbReference>
<dbReference type="GO" id="GO:0051603">
    <property type="term" value="P:proteolysis involved in protein catabolic process"/>
    <property type="evidence" value="ECO:0007669"/>
    <property type="project" value="TreeGrafter"/>
</dbReference>
<evidence type="ECO:0000256" key="4">
    <source>
        <dbReference type="ARBA" id="ARBA00022801"/>
    </source>
</evidence>
<dbReference type="Pfam" id="PF01435">
    <property type="entry name" value="Peptidase_M48"/>
    <property type="match status" value="1"/>
</dbReference>
<dbReference type="Gene3D" id="3.30.2010.10">
    <property type="entry name" value="Metalloproteases ('zincins'), catalytic domain"/>
    <property type="match status" value="1"/>
</dbReference>
<keyword evidence="4" id="KW-0378">Hydrolase</keyword>
<proteinExistence type="predicted"/>
<dbReference type="InterPro" id="IPR051156">
    <property type="entry name" value="Mito/Outer_Membr_Metalloprot"/>
</dbReference>
<comment type="caution">
    <text evidence="8">The sequence shown here is derived from an EMBL/GenBank/DDBJ whole genome shotgun (WGS) entry which is preliminary data.</text>
</comment>
<evidence type="ECO:0000256" key="3">
    <source>
        <dbReference type="ARBA" id="ARBA00022723"/>
    </source>
</evidence>
<comment type="cofactor">
    <cofactor evidence="1">
        <name>Zn(2+)</name>
        <dbReference type="ChEBI" id="CHEBI:29105"/>
    </cofactor>
</comment>
<keyword evidence="3" id="KW-0479">Metal-binding</keyword>
<keyword evidence="5" id="KW-0862">Zinc</keyword>